<dbReference type="GeneID" id="30762956"/>
<dbReference type="KEGG" id="vg:30762956"/>
<feature type="region of interest" description="Disordered" evidence="1">
    <location>
        <begin position="122"/>
        <end position="277"/>
    </location>
</feature>
<dbReference type="OrthoDB" id="34889at10239"/>
<feature type="region of interest" description="Disordered" evidence="1">
    <location>
        <begin position="612"/>
        <end position="653"/>
    </location>
</feature>
<keyword evidence="2" id="KW-0543">Viral nucleoprotein</keyword>
<dbReference type="GO" id="GO:0019013">
    <property type="term" value="C:viral nucleocapsid"/>
    <property type="evidence" value="ECO:0007669"/>
    <property type="project" value="UniProtKB-KW"/>
</dbReference>
<organism evidence="2">
    <name type="scientific">Beihai rhabdo-like virus 4</name>
    <dbReference type="NCBI Taxonomy" id="1922654"/>
    <lineage>
        <taxon>Viruses</taxon>
        <taxon>Riboviria</taxon>
        <taxon>Orthornavirae</taxon>
        <taxon>Negarnaviricota</taxon>
        <taxon>Haploviricotina</taxon>
        <taxon>Monjiviricetes</taxon>
        <taxon>Mononegavirales</taxon>
        <taxon>Nyamiviridae</taxon>
        <taxon>Berhavirus</taxon>
        <taxon>Berhavirus beihaiense</taxon>
    </lineage>
</organism>
<protein>
    <submittedName>
        <fullName evidence="2">Putative nucleoprotein</fullName>
    </submittedName>
</protein>
<feature type="compositionally biased region" description="Acidic residues" evidence="1">
    <location>
        <begin position="644"/>
        <end position="653"/>
    </location>
</feature>
<evidence type="ECO:0000313" key="3">
    <source>
        <dbReference type="Proteomes" id="UP000202142"/>
    </source>
</evidence>
<dbReference type="InterPro" id="IPR036260">
    <property type="entry name" value="P40_nucleoprot_sf_BD-vir"/>
</dbReference>
<dbReference type="Pfam" id="PF06407">
    <property type="entry name" value="BDV_P40"/>
    <property type="match status" value="1"/>
</dbReference>
<accession>A0A1L3KMJ2</accession>
<feature type="compositionally biased region" description="Gly residues" evidence="1">
    <location>
        <begin position="190"/>
        <end position="219"/>
    </location>
</feature>
<sequence>MLQEAGIEFILMPTKVFASGKVNLKDQMSKGLFWEDLGSLDLLPYISNPRVFNAVTELPETLKYCINMAGGINYLGWTKESAPGDTPMSASSISTPAFPKQTPAGGQGEDLLSAIQRAAAERAAQLQAEEEARSRSELRQAQDQDGRRNPVADRDHRPAGGGGGPGSSDEGDETGDDVSSIESDQEGGEVDGQGTRGGGAGGSTGRGGGRGDNRGTGQGEGRDERERRDRRNRRTGRGGRDRRGGRGGRGGGQDRDRDRREISGPQKNKVPREMDSAALGHEYPEATLYTDPDRAYADYQREADALKVWTPASEVPRPNPGLALINLLITCAWFTFNSLQIQNVRAVRSQPLKPERKTDAMRNDPHLDLRYLYHGFLAILCAIKPMTEDNASYVWKRFCAAVNSQDLDIELKNKLELVGVSLKSLCDAAAHIKRYIDPKDVLSLLRELDVDDPDLVAEFDLKPVHKGLLQQMRLIYSGVAMARIMQMEKWAQLFDCRAHYCNIVVSEIISFLSIVKALRKKFGEDFNFLRIDRPKELEPLSSRKFPHLAYCATESGYMTKSFTRKMAKSDQPLMMPAKELKVMIKDRLRERNILSPKQILALRSLGIALPEEKTQWQGTKRPREDQAGPSTKRPKPSNAYFTESSEEESDEDL</sequence>
<keyword evidence="2" id="KW-0946">Virion</keyword>
<dbReference type="InterPro" id="IPR015970">
    <property type="entry name" value="P40_nucleoprot_sub2_BD-vir"/>
</dbReference>
<dbReference type="Gene3D" id="1.10.3050.10">
    <property type="entry name" value="borna disease virus nucleoprotein, domain 2"/>
    <property type="match status" value="1"/>
</dbReference>
<proteinExistence type="predicted"/>
<dbReference type="InterPro" id="IPR009441">
    <property type="entry name" value="P40_nucleoprot_BD-vir"/>
</dbReference>
<dbReference type="Proteomes" id="UP000202142">
    <property type="component" value="Segment"/>
</dbReference>
<dbReference type="EMBL" id="KX884406">
    <property type="protein sequence ID" value="APG78641.1"/>
    <property type="molecule type" value="Genomic_RNA"/>
</dbReference>
<feature type="compositionally biased region" description="Basic and acidic residues" evidence="1">
    <location>
        <begin position="130"/>
        <end position="158"/>
    </location>
</feature>
<feature type="compositionally biased region" description="Basic and acidic residues" evidence="1">
    <location>
        <begin position="252"/>
        <end position="262"/>
    </location>
</feature>
<feature type="compositionally biased region" description="Basic and acidic residues" evidence="1">
    <location>
        <begin position="220"/>
        <end position="229"/>
    </location>
</feature>
<name>A0A1L3KMJ2_9MONO</name>
<dbReference type="SUPFAM" id="SSF101399">
    <property type="entry name" value="P40 nucleoprotein"/>
    <property type="match status" value="1"/>
</dbReference>
<keyword evidence="3" id="KW-1185">Reference proteome</keyword>
<feature type="region of interest" description="Disordered" evidence="1">
    <location>
        <begin position="82"/>
        <end position="108"/>
    </location>
</feature>
<dbReference type="RefSeq" id="YP_009333416.1">
    <property type="nucleotide sequence ID" value="NC_032543.1"/>
</dbReference>
<evidence type="ECO:0000313" key="2">
    <source>
        <dbReference type="EMBL" id="APG78641.1"/>
    </source>
</evidence>
<evidence type="ECO:0000256" key="1">
    <source>
        <dbReference type="SAM" id="MobiDB-lite"/>
    </source>
</evidence>
<reference evidence="2" key="1">
    <citation type="journal article" date="2016" name="Nature">
        <title>Redefining the invertebrate RNA virosphere.</title>
        <authorList>
            <person name="Shi M."/>
            <person name="Lin X.D."/>
            <person name="Tian J.H."/>
            <person name="Chen L.J."/>
            <person name="Chen X."/>
            <person name="Li C.X."/>
            <person name="Qin X.C."/>
            <person name="Li J."/>
            <person name="Cao J.P."/>
            <person name="Eden J.S."/>
            <person name="Buchmann J."/>
            <person name="Wang W."/>
            <person name="Xu J."/>
            <person name="Holmes E.C."/>
            <person name="Zhang Y.Z."/>
        </authorList>
    </citation>
    <scope>NUCLEOTIDE SEQUENCE [LARGE SCALE GENOMIC DNA]</scope>
    <source>
        <strain evidence="2">BHJP58499</strain>
    </source>
</reference>